<evidence type="ECO:0000256" key="1">
    <source>
        <dbReference type="ARBA" id="ARBA00004114"/>
    </source>
</evidence>
<organism evidence="6 7">
    <name type="scientific">Paragonimus heterotremus</name>
    <dbReference type="NCBI Taxonomy" id="100268"/>
    <lineage>
        <taxon>Eukaryota</taxon>
        <taxon>Metazoa</taxon>
        <taxon>Spiralia</taxon>
        <taxon>Lophotrochozoa</taxon>
        <taxon>Platyhelminthes</taxon>
        <taxon>Trematoda</taxon>
        <taxon>Digenea</taxon>
        <taxon>Plagiorchiida</taxon>
        <taxon>Troglotremata</taxon>
        <taxon>Troglotrematidae</taxon>
        <taxon>Paragonimus</taxon>
    </lineage>
</organism>
<evidence type="ECO:0000256" key="3">
    <source>
        <dbReference type="ARBA" id="ARBA00023212"/>
    </source>
</evidence>
<evidence type="ECO:0000256" key="4">
    <source>
        <dbReference type="ARBA" id="ARBA00038123"/>
    </source>
</evidence>
<sequence>MFRFTSSKLMTENIFRYFTLKERTRLEHTLSDTRQIRQTTEQDSRDLRSLIFRLEDDKKRLAQRIEKLCANERALVLELERLKRHGSSGLSLSKGKMFNRLEEHLHGLEADRDYWRNQVELLQQMMANPGLVGRVGSVNRGTGGRLKCKPPSGQTPTKAVLKSREAPLIKLESQIQELRADRDRLRLEVERLNRTRLTSPSPLTRSRSFNRIQVSTQLNFNELR</sequence>
<evidence type="ECO:0000313" key="6">
    <source>
        <dbReference type="EMBL" id="KAF5402133.1"/>
    </source>
</evidence>
<dbReference type="PANTHER" id="PTHR20544">
    <property type="entry name" value="CENTROSOMAL PROTEIN CEP135"/>
    <property type="match status" value="1"/>
</dbReference>
<feature type="coiled-coil region" evidence="5">
    <location>
        <begin position="168"/>
        <end position="195"/>
    </location>
</feature>
<dbReference type="GO" id="GO:0005814">
    <property type="term" value="C:centriole"/>
    <property type="evidence" value="ECO:0007669"/>
    <property type="project" value="UniProtKB-SubCell"/>
</dbReference>
<comment type="similarity">
    <text evidence="4">Belongs to the CEP135/TSGA10 family.</text>
</comment>
<accession>A0A8J4T9F5</accession>
<dbReference type="PANTHER" id="PTHR20544:SF0">
    <property type="entry name" value="NUCLEOPROTEIN TPR_MLP1 DOMAIN-CONTAINING PROTEIN"/>
    <property type="match status" value="1"/>
</dbReference>
<name>A0A8J4T9F5_9TREM</name>
<dbReference type="InterPro" id="IPR051877">
    <property type="entry name" value="Centriole_BasalBody_StrucProt"/>
</dbReference>
<evidence type="ECO:0000313" key="7">
    <source>
        <dbReference type="Proteomes" id="UP000748531"/>
    </source>
</evidence>
<keyword evidence="3" id="KW-0206">Cytoskeleton</keyword>
<keyword evidence="2" id="KW-0963">Cytoplasm</keyword>
<proteinExistence type="inferred from homology"/>
<comment type="caution">
    <text evidence="6">The sequence shown here is derived from an EMBL/GenBank/DDBJ whole genome shotgun (WGS) entry which is preliminary data.</text>
</comment>
<dbReference type="EMBL" id="LUCH01002009">
    <property type="protein sequence ID" value="KAF5402133.1"/>
    <property type="molecule type" value="Genomic_DNA"/>
</dbReference>
<keyword evidence="7" id="KW-1185">Reference proteome</keyword>
<evidence type="ECO:0000256" key="2">
    <source>
        <dbReference type="ARBA" id="ARBA00022490"/>
    </source>
</evidence>
<keyword evidence="5" id="KW-0175">Coiled coil</keyword>
<dbReference type="OrthoDB" id="10254663at2759"/>
<evidence type="ECO:0000256" key="5">
    <source>
        <dbReference type="SAM" id="Coils"/>
    </source>
</evidence>
<protein>
    <submittedName>
        <fullName evidence="6">Uncharacterized protein</fullName>
    </submittedName>
</protein>
<dbReference type="AlphaFoldDB" id="A0A8J4T9F5"/>
<reference evidence="6" key="1">
    <citation type="submission" date="2019-05" db="EMBL/GenBank/DDBJ databases">
        <title>Annotation for the trematode Paragonimus heterotremus.</title>
        <authorList>
            <person name="Choi Y.-J."/>
        </authorList>
    </citation>
    <scope>NUCLEOTIDE SEQUENCE</scope>
    <source>
        <strain evidence="6">LC</strain>
    </source>
</reference>
<comment type="subcellular location">
    <subcellularLocation>
        <location evidence="1">Cytoplasm</location>
        <location evidence="1">Cytoskeleton</location>
        <location evidence="1">Microtubule organizing center</location>
        <location evidence="1">Centrosome</location>
        <location evidence="1">Centriole</location>
    </subcellularLocation>
</comment>
<dbReference type="Proteomes" id="UP000748531">
    <property type="component" value="Unassembled WGS sequence"/>
</dbReference>
<gene>
    <name evidence="6" type="ORF">PHET_04700</name>
</gene>